<keyword evidence="2" id="KW-0732">Signal</keyword>
<evidence type="ECO:0000313" key="4">
    <source>
        <dbReference type="Proteomes" id="UP001278500"/>
    </source>
</evidence>
<dbReference type="Proteomes" id="UP001278500">
    <property type="component" value="Unassembled WGS sequence"/>
</dbReference>
<proteinExistence type="predicted"/>
<dbReference type="RefSeq" id="XP_062687473.1">
    <property type="nucleotide sequence ID" value="XM_062825401.1"/>
</dbReference>
<comment type="caution">
    <text evidence="3">The sequence shown here is derived from an EMBL/GenBank/DDBJ whole genome shotgun (WGS) entry which is preliminary data.</text>
</comment>
<feature type="chain" id="PRO_5041956898" evidence="2">
    <location>
        <begin position="21"/>
        <end position="105"/>
    </location>
</feature>
<gene>
    <name evidence="3" type="ORF">B0H65DRAFT_439263</name>
</gene>
<reference evidence="3" key="2">
    <citation type="submission" date="2023-06" db="EMBL/GenBank/DDBJ databases">
        <authorList>
            <consortium name="Lawrence Berkeley National Laboratory"/>
            <person name="Haridas S."/>
            <person name="Hensen N."/>
            <person name="Bonometti L."/>
            <person name="Westerberg I."/>
            <person name="Brannstrom I.O."/>
            <person name="Guillou S."/>
            <person name="Cros-Aarteil S."/>
            <person name="Calhoun S."/>
            <person name="Kuo A."/>
            <person name="Mondo S."/>
            <person name="Pangilinan J."/>
            <person name="Riley R."/>
            <person name="Labutti K."/>
            <person name="Andreopoulos B."/>
            <person name="Lipzen A."/>
            <person name="Chen C."/>
            <person name="Yanf M."/>
            <person name="Daum C."/>
            <person name="Ng V."/>
            <person name="Clum A."/>
            <person name="Steindorff A."/>
            <person name="Ohm R."/>
            <person name="Martin F."/>
            <person name="Silar P."/>
            <person name="Natvig D."/>
            <person name="Lalanne C."/>
            <person name="Gautier V."/>
            <person name="Ament-Velasquez S.L."/>
            <person name="Kruys A."/>
            <person name="Hutchinson M.I."/>
            <person name="Powell A.J."/>
            <person name="Barry K."/>
            <person name="Miller A.N."/>
            <person name="Grigoriev I.V."/>
            <person name="Debuchy R."/>
            <person name="Gladieux P."/>
            <person name="Thoren M.H."/>
            <person name="Johannesson H."/>
        </authorList>
    </citation>
    <scope>NUCLEOTIDE SEQUENCE</scope>
    <source>
        <strain evidence="3">CBS 560.94</strain>
    </source>
</reference>
<name>A0AAE0JQZ9_9PEZI</name>
<evidence type="ECO:0000256" key="2">
    <source>
        <dbReference type="SAM" id="SignalP"/>
    </source>
</evidence>
<protein>
    <submittedName>
        <fullName evidence="3">Uncharacterized protein</fullName>
    </submittedName>
</protein>
<accession>A0AAE0JQZ9</accession>
<evidence type="ECO:0000313" key="3">
    <source>
        <dbReference type="EMBL" id="KAK3356096.1"/>
    </source>
</evidence>
<reference evidence="3" key="1">
    <citation type="journal article" date="2023" name="Mol. Phylogenet. Evol.">
        <title>Genome-scale phylogeny and comparative genomics of the fungal order Sordariales.</title>
        <authorList>
            <person name="Hensen N."/>
            <person name="Bonometti L."/>
            <person name="Westerberg I."/>
            <person name="Brannstrom I.O."/>
            <person name="Guillou S."/>
            <person name="Cros-Aarteil S."/>
            <person name="Calhoun S."/>
            <person name="Haridas S."/>
            <person name="Kuo A."/>
            <person name="Mondo S."/>
            <person name="Pangilinan J."/>
            <person name="Riley R."/>
            <person name="LaButti K."/>
            <person name="Andreopoulos B."/>
            <person name="Lipzen A."/>
            <person name="Chen C."/>
            <person name="Yan M."/>
            <person name="Daum C."/>
            <person name="Ng V."/>
            <person name="Clum A."/>
            <person name="Steindorff A."/>
            <person name="Ohm R.A."/>
            <person name="Martin F."/>
            <person name="Silar P."/>
            <person name="Natvig D.O."/>
            <person name="Lalanne C."/>
            <person name="Gautier V."/>
            <person name="Ament-Velasquez S.L."/>
            <person name="Kruys A."/>
            <person name="Hutchinson M.I."/>
            <person name="Powell A.J."/>
            <person name="Barry K."/>
            <person name="Miller A.N."/>
            <person name="Grigoriev I.V."/>
            <person name="Debuchy R."/>
            <person name="Gladieux P."/>
            <person name="Hiltunen Thoren M."/>
            <person name="Johannesson H."/>
        </authorList>
    </citation>
    <scope>NUCLEOTIDE SEQUENCE</scope>
    <source>
        <strain evidence="3">CBS 560.94</strain>
    </source>
</reference>
<evidence type="ECO:0000256" key="1">
    <source>
        <dbReference type="SAM" id="MobiDB-lite"/>
    </source>
</evidence>
<feature type="signal peptide" evidence="2">
    <location>
        <begin position="1"/>
        <end position="20"/>
    </location>
</feature>
<organism evidence="3 4">
    <name type="scientific">Neurospora tetraspora</name>
    <dbReference type="NCBI Taxonomy" id="94610"/>
    <lineage>
        <taxon>Eukaryota</taxon>
        <taxon>Fungi</taxon>
        <taxon>Dikarya</taxon>
        <taxon>Ascomycota</taxon>
        <taxon>Pezizomycotina</taxon>
        <taxon>Sordariomycetes</taxon>
        <taxon>Sordariomycetidae</taxon>
        <taxon>Sordariales</taxon>
        <taxon>Sordariaceae</taxon>
        <taxon>Neurospora</taxon>
    </lineage>
</organism>
<dbReference type="AlphaFoldDB" id="A0AAE0JQZ9"/>
<feature type="region of interest" description="Disordered" evidence="1">
    <location>
        <begin position="80"/>
        <end position="105"/>
    </location>
</feature>
<feature type="compositionally biased region" description="Polar residues" evidence="1">
    <location>
        <begin position="95"/>
        <end position="105"/>
    </location>
</feature>
<dbReference type="GeneID" id="87862555"/>
<dbReference type="EMBL" id="JAUEPP010000001">
    <property type="protein sequence ID" value="KAK3356096.1"/>
    <property type="molecule type" value="Genomic_DNA"/>
</dbReference>
<sequence length="105" mass="11648">MMGLFLAWLFRGRFCCLGLGAELVRLHVSMSATRLEELEVREKKEGLQGGTSNRSTGGIYLVRQKTYEIQSYGEIIDSAEEETGPTSGGPWCGFTYTSSRGQPDF</sequence>
<keyword evidence="4" id="KW-1185">Reference proteome</keyword>